<feature type="domain" description="CNNM transmembrane" evidence="11">
    <location>
        <begin position="1"/>
        <end position="196"/>
    </location>
</feature>
<gene>
    <name evidence="12" type="primary">tlyC_3</name>
    <name evidence="12" type="ORF">AW06_002137</name>
</gene>
<evidence type="ECO:0000256" key="9">
    <source>
        <dbReference type="PROSITE-ProRule" id="PRU01193"/>
    </source>
</evidence>
<keyword evidence="5 9" id="KW-1133">Transmembrane helix</keyword>
<dbReference type="SUPFAM" id="SSF56176">
    <property type="entry name" value="FAD-binding/transporter-associated domain-like"/>
    <property type="match status" value="1"/>
</dbReference>
<evidence type="ECO:0000313" key="12">
    <source>
        <dbReference type="EMBL" id="KFB76765.1"/>
    </source>
</evidence>
<keyword evidence="4" id="KW-0677">Repeat</keyword>
<dbReference type="InterPro" id="IPR051676">
    <property type="entry name" value="UPF0053_domain"/>
</dbReference>
<evidence type="ECO:0000256" key="4">
    <source>
        <dbReference type="ARBA" id="ARBA00022737"/>
    </source>
</evidence>
<dbReference type="PANTHER" id="PTHR43099:SF5">
    <property type="entry name" value="HLYC_CORC FAMILY TRANSPORTER"/>
    <property type="match status" value="1"/>
</dbReference>
<reference evidence="12" key="1">
    <citation type="submission" date="2014-02" db="EMBL/GenBank/DDBJ databases">
        <title>Expanding our view of genomic diversity in Candidatus Accumulibacter clades.</title>
        <authorList>
            <person name="Skennerton C.T."/>
            <person name="Barr J.J."/>
            <person name="Slater F.R."/>
            <person name="Bond P.L."/>
            <person name="Tyson G.W."/>
        </authorList>
    </citation>
    <scope>NUCLEOTIDE SEQUENCE [LARGE SCALE GENOMIC DNA]</scope>
</reference>
<name>A0A080M8G3_9PROT</name>
<dbReference type="InterPro" id="IPR002550">
    <property type="entry name" value="CNNM"/>
</dbReference>
<evidence type="ECO:0000256" key="8">
    <source>
        <dbReference type="PROSITE-ProRule" id="PRU00703"/>
    </source>
</evidence>
<evidence type="ECO:0000256" key="1">
    <source>
        <dbReference type="ARBA" id="ARBA00004651"/>
    </source>
</evidence>
<dbReference type="AlphaFoldDB" id="A0A080M8G3"/>
<dbReference type="SUPFAM" id="SSF54631">
    <property type="entry name" value="CBS-domain pair"/>
    <property type="match status" value="1"/>
</dbReference>
<dbReference type="InterPro" id="IPR036318">
    <property type="entry name" value="FAD-bd_PCMH-like_sf"/>
</dbReference>
<proteinExistence type="predicted"/>
<dbReference type="Gene3D" id="3.30.465.10">
    <property type="match status" value="1"/>
</dbReference>
<organism evidence="12 13">
    <name type="scientific">Candidatus Accumulibacter cognatus</name>
    <dbReference type="NCBI Taxonomy" id="2954383"/>
    <lineage>
        <taxon>Bacteria</taxon>
        <taxon>Pseudomonadati</taxon>
        <taxon>Pseudomonadota</taxon>
        <taxon>Betaproteobacteria</taxon>
        <taxon>Candidatus Accumulibacter</taxon>
    </lineage>
</organism>
<dbReference type="Gene3D" id="3.10.580.10">
    <property type="entry name" value="CBS-domain"/>
    <property type="match status" value="1"/>
</dbReference>
<evidence type="ECO:0000256" key="2">
    <source>
        <dbReference type="ARBA" id="ARBA00022475"/>
    </source>
</evidence>
<evidence type="ECO:0000259" key="11">
    <source>
        <dbReference type="PROSITE" id="PS51846"/>
    </source>
</evidence>
<accession>A0A080M8G3</accession>
<feature type="domain" description="CBS" evidence="10">
    <location>
        <begin position="279"/>
        <end position="335"/>
    </location>
</feature>
<evidence type="ECO:0000256" key="7">
    <source>
        <dbReference type="ARBA" id="ARBA00023136"/>
    </source>
</evidence>
<dbReference type="FunFam" id="3.30.465.10:FF:000023">
    <property type="entry name" value="Magnesium and cobalt transporter"/>
    <property type="match status" value="1"/>
</dbReference>
<sequence>MDIALLLFLILLNGILAMSEIAVVSSRQSRLLKLADDGNTGARAALSLHHEPSIFLSTVQVGITTVGILSGAIGEATLAIPLAASLETWPILADHASTIALTLVVAVLTYFSVVVGELVPKRLGLLAPERIAALIAPPMNLLSRLARPLVWLLASSSNLLLRLLGARHTQETSVSNDEIKVLMSQGAKAGVFHASEQAIVANVLRLDEQHIGAIMTPRKDIYLLDLNASETEIRQRLADSPYKRIVACRDGLENVIGILRTNDLLKDALFGKPLAVEPFVRPALYVPSSVTTTQLLETFRRARQQCALMIDEYGDLQGLVTLSDVLASIVGDLPSWDNTEEQEIVTRTDGSWLADGSITVERLKTILHIDAELPGEEENAFNTLGGFIMYVLGRIPVAADHFEWAEWHFEVVDMDRNRVDKVLLARRQCVSEATVNASE</sequence>
<evidence type="ECO:0000256" key="5">
    <source>
        <dbReference type="ARBA" id="ARBA00022989"/>
    </source>
</evidence>
<comment type="caution">
    <text evidence="12">The sequence shown here is derived from an EMBL/GenBank/DDBJ whole genome shotgun (WGS) entry which is preliminary data.</text>
</comment>
<evidence type="ECO:0000259" key="10">
    <source>
        <dbReference type="PROSITE" id="PS51371"/>
    </source>
</evidence>
<evidence type="ECO:0000313" key="13">
    <source>
        <dbReference type="Proteomes" id="UP000021315"/>
    </source>
</evidence>
<evidence type="ECO:0000256" key="3">
    <source>
        <dbReference type="ARBA" id="ARBA00022692"/>
    </source>
</evidence>
<keyword evidence="2" id="KW-1003">Cell membrane</keyword>
<evidence type="ECO:0000256" key="6">
    <source>
        <dbReference type="ARBA" id="ARBA00023122"/>
    </source>
</evidence>
<dbReference type="Proteomes" id="UP000021315">
    <property type="component" value="Unassembled WGS sequence"/>
</dbReference>
<dbReference type="InterPro" id="IPR016169">
    <property type="entry name" value="FAD-bd_PCMH_sub2"/>
</dbReference>
<dbReference type="GO" id="GO:0050660">
    <property type="term" value="F:flavin adenine dinucleotide binding"/>
    <property type="evidence" value="ECO:0007669"/>
    <property type="project" value="InterPro"/>
</dbReference>
<protein>
    <submittedName>
        <fullName evidence="12">Hemolysin C</fullName>
    </submittedName>
</protein>
<dbReference type="SMART" id="SM01091">
    <property type="entry name" value="CorC_HlyC"/>
    <property type="match status" value="1"/>
</dbReference>
<dbReference type="CDD" id="cd04590">
    <property type="entry name" value="CBS_pair_CorC_HlyC_assoc"/>
    <property type="match status" value="1"/>
</dbReference>
<dbReference type="EMBL" id="JDST02000046">
    <property type="protein sequence ID" value="KFB76765.1"/>
    <property type="molecule type" value="Genomic_DNA"/>
</dbReference>
<comment type="subcellular location">
    <subcellularLocation>
        <location evidence="1">Cell membrane</location>
        <topology evidence="1">Multi-pass membrane protein</topology>
    </subcellularLocation>
</comment>
<dbReference type="PROSITE" id="PS51846">
    <property type="entry name" value="CNNM"/>
    <property type="match status" value="1"/>
</dbReference>
<dbReference type="InterPro" id="IPR005170">
    <property type="entry name" value="Transptr-assoc_dom"/>
</dbReference>
<dbReference type="Pfam" id="PF03471">
    <property type="entry name" value="CorC_HlyC"/>
    <property type="match status" value="1"/>
</dbReference>
<dbReference type="GO" id="GO:0005886">
    <property type="term" value="C:plasma membrane"/>
    <property type="evidence" value="ECO:0007669"/>
    <property type="project" value="UniProtKB-SubCell"/>
</dbReference>
<dbReference type="InterPro" id="IPR044751">
    <property type="entry name" value="Ion_transp-like_CBS"/>
</dbReference>
<dbReference type="RefSeq" id="WP_034948993.1">
    <property type="nucleotide sequence ID" value="NZ_JDST02000046.1"/>
</dbReference>
<keyword evidence="7 9" id="KW-0472">Membrane</keyword>
<keyword evidence="3 9" id="KW-0812">Transmembrane</keyword>
<dbReference type="STRING" id="1453999.AW06_002137"/>
<dbReference type="InterPro" id="IPR046342">
    <property type="entry name" value="CBS_dom_sf"/>
</dbReference>
<keyword evidence="13" id="KW-1185">Reference proteome</keyword>
<dbReference type="InterPro" id="IPR000644">
    <property type="entry name" value="CBS_dom"/>
</dbReference>
<dbReference type="PANTHER" id="PTHR43099">
    <property type="entry name" value="UPF0053 PROTEIN YRKA"/>
    <property type="match status" value="1"/>
</dbReference>
<dbReference type="Pfam" id="PF00571">
    <property type="entry name" value="CBS"/>
    <property type="match status" value="1"/>
</dbReference>
<dbReference type="PROSITE" id="PS51371">
    <property type="entry name" value="CBS"/>
    <property type="match status" value="1"/>
</dbReference>
<dbReference type="Pfam" id="PF01595">
    <property type="entry name" value="CNNM"/>
    <property type="match status" value="1"/>
</dbReference>
<keyword evidence="6 8" id="KW-0129">CBS domain</keyword>